<dbReference type="Proteomes" id="UP001221519">
    <property type="component" value="Chromosome"/>
</dbReference>
<reference evidence="2 3" key="1">
    <citation type="submission" date="2023-02" db="EMBL/GenBank/DDBJ databases">
        <title>Pathogen: clinical or host-associated sample.</title>
        <authorList>
            <person name="Hergert J."/>
            <person name="Casey R."/>
            <person name="Wagner J."/>
            <person name="Young E.L."/>
            <person name="Oakeson K.F."/>
        </authorList>
    </citation>
    <scope>NUCLEOTIDE SEQUENCE [LARGE SCALE GENOMIC DNA]</scope>
    <source>
        <strain evidence="2 3">2022CK-00829</strain>
    </source>
</reference>
<dbReference type="Pfam" id="PF01381">
    <property type="entry name" value="HTH_3"/>
    <property type="match status" value="1"/>
</dbReference>
<organism evidence="2 3">
    <name type="scientific">Paenibacillus urinalis</name>
    <dbReference type="NCBI Taxonomy" id="521520"/>
    <lineage>
        <taxon>Bacteria</taxon>
        <taxon>Bacillati</taxon>
        <taxon>Bacillota</taxon>
        <taxon>Bacilli</taxon>
        <taxon>Bacillales</taxon>
        <taxon>Paenibacillaceae</taxon>
        <taxon>Paenibacillus</taxon>
    </lineage>
</organism>
<evidence type="ECO:0000313" key="2">
    <source>
        <dbReference type="EMBL" id="WDI03938.1"/>
    </source>
</evidence>
<accession>A0ABY7XDR4</accession>
<feature type="domain" description="HTH cro/C1-type" evidence="1">
    <location>
        <begin position="48"/>
        <end position="81"/>
    </location>
</feature>
<protein>
    <submittedName>
        <fullName evidence="2">Helix-turn-helix transcriptional regulator</fullName>
    </submittedName>
</protein>
<dbReference type="CDD" id="cd00093">
    <property type="entry name" value="HTH_XRE"/>
    <property type="match status" value="1"/>
</dbReference>
<gene>
    <name evidence="2" type="ORF">PUW25_08310</name>
</gene>
<evidence type="ECO:0000259" key="1">
    <source>
        <dbReference type="PROSITE" id="PS50943"/>
    </source>
</evidence>
<dbReference type="Gene3D" id="1.10.260.40">
    <property type="entry name" value="lambda repressor-like DNA-binding domains"/>
    <property type="match status" value="1"/>
</dbReference>
<sequence>MDFDDLTKYGEFGFRKAYVEDPNDIMSIFNARKSVLIEPDSLPLHKQIKLKRIHDGLSQEELGKIVRLQASTISLIETGQRLIPKKRFKEFESYLYEELYSDGVLQYKIDQDAPEEPLDLTIEEQRAHWKAITDNDPDLWGTIL</sequence>
<evidence type="ECO:0000313" key="3">
    <source>
        <dbReference type="Proteomes" id="UP001221519"/>
    </source>
</evidence>
<dbReference type="SUPFAM" id="SSF47413">
    <property type="entry name" value="lambda repressor-like DNA-binding domains"/>
    <property type="match status" value="1"/>
</dbReference>
<proteinExistence type="predicted"/>
<dbReference type="SMART" id="SM00530">
    <property type="entry name" value="HTH_XRE"/>
    <property type="match status" value="1"/>
</dbReference>
<keyword evidence="3" id="KW-1185">Reference proteome</keyword>
<dbReference type="InterPro" id="IPR010982">
    <property type="entry name" value="Lambda_DNA-bd_dom_sf"/>
</dbReference>
<dbReference type="PROSITE" id="PS50943">
    <property type="entry name" value="HTH_CROC1"/>
    <property type="match status" value="1"/>
</dbReference>
<dbReference type="InterPro" id="IPR001387">
    <property type="entry name" value="Cro/C1-type_HTH"/>
</dbReference>
<name>A0ABY7XDR4_9BACL</name>
<dbReference type="EMBL" id="CP118108">
    <property type="protein sequence ID" value="WDI03938.1"/>
    <property type="molecule type" value="Genomic_DNA"/>
</dbReference>
<dbReference type="RefSeq" id="WP_274336892.1">
    <property type="nucleotide sequence ID" value="NZ_CP118106.1"/>
</dbReference>